<dbReference type="RefSeq" id="WP_367887205.1">
    <property type="nucleotide sequence ID" value="NZ_CP130612.1"/>
</dbReference>
<evidence type="ECO:0000259" key="1">
    <source>
        <dbReference type="Pfam" id="PF01882"/>
    </source>
</evidence>
<dbReference type="Proteomes" id="UP001229955">
    <property type="component" value="Chromosome"/>
</dbReference>
<protein>
    <submittedName>
        <fullName evidence="2">DUF58 domain-containing protein</fullName>
    </submittedName>
</protein>
<keyword evidence="4" id="KW-1185">Reference proteome</keyword>
<dbReference type="EMBL" id="CP130613">
    <property type="protein sequence ID" value="WKW14417.1"/>
    <property type="molecule type" value="Genomic_DNA"/>
</dbReference>
<feature type="domain" description="DUF58" evidence="1">
    <location>
        <begin position="45"/>
        <end position="247"/>
    </location>
</feature>
<accession>A0AA49JTB9</accession>
<gene>
    <name evidence="2" type="ORF">Strain138_000762</name>
    <name evidence="3" type="ORF">Strain318_000762</name>
</gene>
<dbReference type="PANTHER" id="PTHR33608">
    <property type="entry name" value="BLL2464 PROTEIN"/>
    <property type="match status" value="1"/>
</dbReference>
<organism evidence="2">
    <name type="scientific">Pseudogemmatithrix spongiicola</name>
    <dbReference type="NCBI Taxonomy" id="3062599"/>
    <lineage>
        <taxon>Bacteria</taxon>
        <taxon>Pseudomonadati</taxon>
        <taxon>Gemmatimonadota</taxon>
        <taxon>Gemmatimonadia</taxon>
        <taxon>Gemmatimonadales</taxon>
        <taxon>Gemmatimonadaceae</taxon>
        <taxon>Pseudogemmatithrix</taxon>
    </lineage>
</organism>
<dbReference type="PANTHER" id="PTHR33608:SF7">
    <property type="entry name" value="DUF58 DOMAIN-CONTAINING PROTEIN"/>
    <property type="match status" value="1"/>
</dbReference>
<reference evidence="2" key="1">
    <citation type="submission" date="2023-07" db="EMBL/GenBank/DDBJ databases">
        <authorList>
            <person name="Haufschild T."/>
            <person name="Kallscheuer N."/>
            <person name="Hammer J."/>
            <person name="Kohn T."/>
            <person name="Kabuu M."/>
            <person name="Jogler M."/>
            <person name="Wohfarth N."/>
            <person name="Heuer A."/>
            <person name="Rohde M."/>
            <person name="van Teeseling M.C.F."/>
            <person name="Jogler C."/>
        </authorList>
    </citation>
    <scope>NUCLEOTIDE SEQUENCE</scope>
    <source>
        <strain evidence="2">Strain 138</strain>
        <strain evidence="3">Strain 318</strain>
    </source>
</reference>
<proteinExistence type="predicted"/>
<evidence type="ECO:0000313" key="4">
    <source>
        <dbReference type="Proteomes" id="UP001229955"/>
    </source>
</evidence>
<name>A0AA49JTB9_9BACT</name>
<dbReference type="AlphaFoldDB" id="A0AA49JTB9"/>
<dbReference type="KEGG" id="pspc:Strain318_000762"/>
<dbReference type="InterPro" id="IPR002881">
    <property type="entry name" value="DUF58"/>
</dbReference>
<dbReference type="Pfam" id="PF01882">
    <property type="entry name" value="DUF58"/>
    <property type="match status" value="1"/>
</dbReference>
<accession>A0AA49JZ25</accession>
<dbReference type="EMBL" id="CP130612">
    <property type="protein sequence ID" value="WKW11507.1"/>
    <property type="molecule type" value="Genomic_DNA"/>
</dbReference>
<evidence type="ECO:0000313" key="3">
    <source>
        <dbReference type="EMBL" id="WKW14417.1"/>
    </source>
</evidence>
<sequence>MPVGPYGALLDAVRGVRWPARRPVAQGAPGAHQARSRGVAPEFAEYRPYRQGDDPKRLDWKLLARSDKAFVRLAPDHAVLGTTLLLDASASMAFPESEPNKWLQAKRLVVGLAAVTHASGDPVGVSIATADGLRRLEPRTRAGIVGDIARSVDVVQPGGAPPLADAVTSAAARVLVVTDCLGDLEMLRRALARHIARGGEAWLVHVVSAAELEPAADPMLAVDPEDASRQRPLFAATRAGYQAQFAEFRAATARALRADGVQYVEVRDDEPSEAAVRRIARPPETAR</sequence>
<evidence type="ECO:0000313" key="2">
    <source>
        <dbReference type="EMBL" id="WKW11507.1"/>
    </source>
</evidence>